<accession>A0ABD0XUJ8</accession>
<proteinExistence type="predicted"/>
<organism evidence="3 4">
    <name type="scientific">Umbra pygmaea</name>
    <name type="common">Eastern mudminnow</name>
    <dbReference type="NCBI Taxonomy" id="75934"/>
    <lineage>
        <taxon>Eukaryota</taxon>
        <taxon>Metazoa</taxon>
        <taxon>Chordata</taxon>
        <taxon>Craniata</taxon>
        <taxon>Vertebrata</taxon>
        <taxon>Euteleostomi</taxon>
        <taxon>Actinopterygii</taxon>
        <taxon>Neopterygii</taxon>
        <taxon>Teleostei</taxon>
        <taxon>Protacanthopterygii</taxon>
        <taxon>Esociformes</taxon>
        <taxon>Umbridae</taxon>
        <taxon>Umbra</taxon>
    </lineage>
</organism>
<evidence type="ECO:0000313" key="3">
    <source>
        <dbReference type="EMBL" id="KAL0994347.1"/>
    </source>
</evidence>
<reference evidence="3 4" key="1">
    <citation type="submission" date="2024-06" db="EMBL/GenBank/DDBJ databases">
        <authorList>
            <person name="Pan Q."/>
            <person name="Wen M."/>
            <person name="Jouanno E."/>
            <person name="Zahm M."/>
            <person name="Klopp C."/>
            <person name="Cabau C."/>
            <person name="Louis A."/>
            <person name="Berthelot C."/>
            <person name="Parey E."/>
            <person name="Roest Crollius H."/>
            <person name="Montfort J."/>
            <person name="Robinson-Rechavi M."/>
            <person name="Bouchez O."/>
            <person name="Lampietro C."/>
            <person name="Lopez Roques C."/>
            <person name="Donnadieu C."/>
            <person name="Postlethwait J."/>
            <person name="Bobe J."/>
            <person name="Verreycken H."/>
            <person name="Guiguen Y."/>
        </authorList>
    </citation>
    <scope>NUCLEOTIDE SEQUENCE [LARGE SCALE GENOMIC DNA]</scope>
    <source>
        <strain evidence="3">Up_M1</strain>
        <tissue evidence="3">Testis</tissue>
    </source>
</reference>
<dbReference type="InterPro" id="IPR039045">
    <property type="entry name" value="SCHIP_1"/>
</dbReference>
<gene>
    <name evidence="3" type="ORF">UPYG_G00120940</name>
</gene>
<feature type="domain" description="Schwannomin interacting protein 1 C-terminal" evidence="2">
    <location>
        <begin position="194"/>
        <end position="255"/>
    </location>
</feature>
<sequence length="255" mass="28928">MDGERETVEEYDDDDDDPEPSSEEGAGCSHPHGGFPGDDEDLPIMHWEDLSLRIAELEKQEAERRERAKSTSGSEQGSVSGGWAEERQGGLWRTDEWDDQEDYGRCRVTAVSSRFNNHKNLQLCYINNSESDDDDEEEEKVKGAGQEGSVRAGHHVYRPSGLKLEVRAALSALKNQLLTEQNEKEHLTCSSVVTKRKHLERYELQVCSIQQLNSLRISLNHDIHDLSSELVGHLLIRDQLRTKQDAMLLDVQDMT</sequence>
<protein>
    <recommendedName>
        <fullName evidence="2">Schwannomin interacting protein 1 C-terminal domain-containing protein</fullName>
    </recommendedName>
</protein>
<comment type="caution">
    <text evidence="3">The sequence shown here is derived from an EMBL/GenBank/DDBJ whole genome shotgun (WGS) entry which is preliminary data.</text>
</comment>
<dbReference type="EMBL" id="JAGEUA010000003">
    <property type="protein sequence ID" value="KAL0994347.1"/>
    <property type="molecule type" value="Genomic_DNA"/>
</dbReference>
<feature type="region of interest" description="Disordered" evidence="1">
    <location>
        <begin position="1"/>
        <end position="93"/>
    </location>
</feature>
<feature type="compositionally biased region" description="Basic and acidic residues" evidence="1">
    <location>
        <begin position="46"/>
        <end position="69"/>
    </location>
</feature>
<dbReference type="PANTHER" id="PTHR13103">
    <property type="entry name" value="SCHWANNOMIN INTERACTING PROTEIN 1"/>
    <property type="match status" value="1"/>
</dbReference>
<dbReference type="InterPro" id="IPR015649">
    <property type="entry name" value="SCHIP_1_C"/>
</dbReference>
<dbReference type="AlphaFoldDB" id="A0ABD0XUJ8"/>
<feature type="region of interest" description="Disordered" evidence="1">
    <location>
        <begin position="129"/>
        <end position="154"/>
    </location>
</feature>
<name>A0ABD0XUJ8_UMBPY</name>
<keyword evidence="4" id="KW-1185">Reference proteome</keyword>
<evidence type="ECO:0000256" key="1">
    <source>
        <dbReference type="SAM" id="MobiDB-lite"/>
    </source>
</evidence>
<evidence type="ECO:0000313" key="4">
    <source>
        <dbReference type="Proteomes" id="UP001557470"/>
    </source>
</evidence>
<evidence type="ECO:0000259" key="2">
    <source>
        <dbReference type="Pfam" id="PF10148"/>
    </source>
</evidence>
<dbReference type="PANTHER" id="PTHR13103:SF4">
    <property type="entry name" value="SCHWANNOMIN-INTERACTING PROTEIN 1-LIKE ISOFORM X1"/>
    <property type="match status" value="1"/>
</dbReference>
<feature type="compositionally biased region" description="Acidic residues" evidence="1">
    <location>
        <begin position="9"/>
        <end position="22"/>
    </location>
</feature>
<dbReference type="Pfam" id="PF10148">
    <property type="entry name" value="SCHIP-1_C"/>
    <property type="match status" value="1"/>
</dbReference>
<dbReference type="Proteomes" id="UP001557470">
    <property type="component" value="Unassembled WGS sequence"/>
</dbReference>